<reference evidence="8" key="1">
    <citation type="journal article" date="2014" name="Front. Microbiol.">
        <title>High frequency of phylogenetically diverse reductive dehalogenase-homologous genes in deep subseafloor sedimentary metagenomes.</title>
        <authorList>
            <person name="Kawai M."/>
            <person name="Futagami T."/>
            <person name="Toyoda A."/>
            <person name="Takaki Y."/>
            <person name="Nishi S."/>
            <person name="Hori S."/>
            <person name="Arai W."/>
            <person name="Tsubouchi T."/>
            <person name="Morono Y."/>
            <person name="Uchiyama I."/>
            <person name="Ito T."/>
            <person name="Fujiyama A."/>
            <person name="Inagaki F."/>
            <person name="Takami H."/>
        </authorList>
    </citation>
    <scope>NUCLEOTIDE SEQUENCE</scope>
    <source>
        <strain evidence="8">Expedition CK06-06</strain>
    </source>
</reference>
<dbReference type="SUPFAM" id="SSF51445">
    <property type="entry name" value="(Trans)glycosidases"/>
    <property type="match status" value="1"/>
</dbReference>
<feature type="non-terminal residue" evidence="8">
    <location>
        <position position="178"/>
    </location>
</feature>
<comment type="caution">
    <text evidence="8">The sequence shown here is derived from an EMBL/GenBank/DDBJ whole genome shotgun (WGS) entry which is preliminary data.</text>
</comment>
<accession>X1KA09</accession>
<dbReference type="Pfam" id="PF00728">
    <property type="entry name" value="Glyco_hydro_20"/>
    <property type="match status" value="1"/>
</dbReference>
<comment type="similarity">
    <text evidence="2">Belongs to the glycosyl hydrolase 20 family.</text>
</comment>
<evidence type="ECO:0000256" key="5">
    <source>
        <dbReference type="ARBA" id="ARBA00023295"/>
    </source>
</evidence>
<dbReference type="InterPro" id="IPR015882">
    <property type="entry name" value="HEX_bac_N"/>
</dbReference>
<evidence type="ECO:0000256" key="1">
    <source>
        <dbReference type="ARBA" id="ARBA00001231"/>
    </source>
</evidence>
<dbReference type="InterPro" id="IPR015883">
    <property type="entry name" value="Glyco_hydro_20_cat"/>
</dbReference>
<name>X1KA09_9ZZZZ</name>
<dbReference type="EC" id="3.2.1.52" evidence="3"/>
<dbReference type="PRINTS" id="PR00738">
    <property type="entry name" value="GLHYDRLASE20"/>
</dbReference>
<organism evidence="8">
    <name type="scientific">marine sediment metagenome</name>
    <dbReference type="NCBI Taxonomy" id="412755"/>
    <lineage>
        <taxon>unclassified sequences</taxon>
        <taxon>metagenomes</taxon>
        <taxon>ecological metagenomes</taxon>
    </lineage>
</organism>
<keyword evidence="4" id="KW-0378">Hydrolase</keyword>
<dbReference type="AlphaFoldDB" id="X1KA09"/>
<evidence type="ECO:0000259" key="6">
    <source>
        <dbReference type="Pfam" id="PF00728"/>
    </source>
</evidence>
<dbReference type="Pfam" id="PF02838">
    <property type="entry name" value="Glyco_hydro_20b"/>
    <property type="match status" value="1"/>
</dbReference>
<sequence>MIPYPSKVEFKKSKFTLNSKTRISFSPDLMQVADYLKDLIRSSTGFNLANNLEANKKNTISLVLHDTSEILNSEGYKLSINTDNIIIESRTHKGIFYGIQTLRQLFPIEIESREVIEELIWTVPCMSVVDTPRFKWRGLMFDVGRHFHDVETIKRTIDLLALLKMNIFHWHLTEDQGW</sequence>
<keyword evidence="5" id="KW-0326">Glycosidase</keyword>
<dbReference type="PANTHER" id="PTHR22600">
    <property type="entry name" value="BETA-HEXOSAMINIDASE"/>
    <property type="match status" value="1"/>
</dbReference>
<evidence type="ECO:0000313" key="8">
    <source>
        <dbReference type="EMBL" id="GAH78903.1"/>
    </source>
</evidence>
<dbReference type="EMBL" id="BARU01036599">
    <property type="protein sequence ID" value="GAH78903.1"/>
    <property type="molecule type" value="Genomic_DNA"/>
</dbReference>
<dbReference type="GO" id="GO:0030203">
    <property type="term" value="P:glycosaminoglycan metabolic process"/>
    <property type="evidence" value="ECO:0007669"/>
    <property type="project" value="TreeGrafter"/>
</dbReference>
<gene>
    <name evidence="8" type="ORF">S03H2_57132</name>
</gene>
<dbReference type="InterPro" id="IPR029018">
    <property type="entry name" value="Hex-like_dom2"/>
</dbReference>
<evidence type="ECO:0000256" key="2">
    <source>
        <dbReference type="ARBA" id="ARBA00006285"/>
    </source>
</evidence>
<comment type="catalytic activity">
    <reaction evidence="1">
        <text>Hydrolysis of terminal non-reducing N-acetyl-D-hexosamine residues in N-acetyl-beta-D-hexosaminides.</text>
        <dbReference type="EC" id="3.2.1.52"/>
    </reaction>
</comment>
<feature type="domain" description="Beta-hexosaminidase bacterial type N-terminal" evidence="7">
    <location>
        <begin position="2"/>
        <end position="130"/>
    </location>
</feature>
<dbReference type="InterPro" id="IPR025705">
    <property type="entry name" value="Beta_hexosaminidase_sua/sub"/>
</dbReference>
<evidence type="ECO:0000256" key="3">
    <source>
        <dbReference type="ARBA" id="ARBA00012663"/>
    </source>
</evidence>
<feature type="domain" description="Glycoside hydrolase family 20 catalytic" evidence="6">
    <location>
        <begin position="134"/>
        <end position="178"/>
    </location>
</feature>
<evidence type="ECO:0000259" key="7">
    <source>
        <dbReference type="Pfam" id="PF02838"/>
    </source>
</evidence>
<dbReference type="GO" id="GO:0004563">
    <property type="term" value="F:beta-N-acetylhexosaminidase activity"/>
    <property type="evidence" value="ECO:0007669"/>
    <property type="project" value="UniProtKB-EC"/>
</dbReference>
<dbReference type="GO" id="GO:0005975">
    <property type="term" value="P:carbohydrate metabolic process"/>
    <property type="evidence" value="ECO:0007669"/>
    <property type="project" value="InterPro"/>
</dbReference>
<dbReference type="Gene3D" id="3.20.20.80">
    <property type="entry name" value="Glycosidases"/>
    <property type="match status" value="1"/>
</dbReference>
<dbReference type="PANTHER" id="PTHR22600:SF57">
    <property type="entry name" value="BETA-N-ACETYLHEXOSAMINIDASE"/>
    <property type="match status" value="1"/>
</dbReference>
<dbReference type="InterPro" id="IPR017853">
    <property type="entry name" value="GH"/>
</dbReference>
<evidence type="ECO:0000256" key="4">
    <source>
        <dbReference type="ARBA" id="ARBA00022801"/>
    </source>
</evidence>
<dbReference type="Gene3D" id="3.30.379.10">
    <property type="entry name" value="Chitobiase/beta-hexosaminidase domain 2-like"/>
    <property type="match status" value="1"/>
</dbReference>
<dbReference type="GO" id="GO:0016020">
    <property type="term" value="C:membrane"/>
    <property type="evidence" value="ECO:0007669"/>
    <property type="project" value="TreeGrafter"/>
</dbReference>
<dbReference type="SUPFAM" id="SSF55545">
    <property type="entry name" value="beta-N-acetylhexosaminidase-like domain"/>
    <property type="match status" value="1"/>
</dbReference>
<proteinExistence type="inferred from homology"/>
<protein>
    <recommendedName>
        <fullName evidence="3">beta-N-acetylhexosaminidase</fullName>
        <ecNumber evidence="3">3.2.1.52</ecNumber>
    </recommendedName>
</protein>